<comment type="caution">
    <text evidence="3">The sequence shown here is derived from an EMBL/GenBank/DDBJ whole genome shotgun (WGS) entry which is preliminary data.</text>
</comment>
<reference evidence="5" key="2">
    <citation type="journal article" date="2019" name="Int. J. Syst. Evol. Microbiol.">
        <title>The Global Catalogue of Microorganisms (GCM) 10K type strain sequencing project: providing services to taxonomists for standard genome sequencing and annotation.</title>
        <authorList>
            <consortium name="The Broad Institute Genomics Platform"/>
            <consortium name="The Broad Institute Genome Sequencing Center for Infectious Disease"/>
            <person name="Wu L."/>
            <person name="Ma J."/>
        </authorList>
    </citation>
    <scope>NUCLEOTIDE SEQUENCE [LARGE SCALE GENOMIC DNA]</scope>
    <source>
        <strain evidence="5">CGMCC 1.18437</strain>
    </source>
</reference>
<proteinExistence type="inferred from homology"/>
<comment type="similarity">
    <text evidence="1">Belongs to the UPF0145 family.</text>
</comment>
<dbReference type="AlphaFoldDB" id="A0A7W8KFT3"/>
<evidence type="ECO:0000313" key="2">
    <source>
        <dbReference type="EMBL" id="GHF39233.1"/>
    </source>
</evidence>
<dbReference type="Gene3D" id="3.30.110.70">
    <property type="entry name" value="Hypothetical protein apc22750. Chain B"/>
    <property type="match status" value="1"/>
</dbReference>
<evidence type="ECO:0000313" key="4">
    <source>
        <dbReference type="Proteomes" id="UP000539473"/>
    </source>
</evidence>
<reference evidence="3 4" key="3">
    <citation type="submission" date="2020-08" db="EMBL/GenBank/DDBJ databases">
        <title>Genomic Encyclopedia of Type Strains, Phase IV (KMG-IV): sequencing the most valuable type-strain genomes for metagenomic binning, comparative biology and taxonomic classification.</title>
        <authorList>
            <person name="Goeker M."/>
        </authorList>
    </citation>
    <scope>NUCLEOTIDE SEQUENCE [LARGE SCALE GENOMIC DNA]</scope>
    <source>
        <strain evidence="3 4">DSM 27521</strain>
    </source>
</reference>
<organism evidence="3 4">
    <name type="scientific">Deinococcus metalli</name>
    <dbReference type="NCBI Taxonomy" id="1141878"/>
    <lineage>
        <taxon>Bacteria</taxon>
        <taxon>Thermotogati</taxon>
        <taxon>Deinococcota</taxon>
        <taxon>Deinococci</taxon>
        <taxon>Deinococcales</taxon>
        <taxon>Deinococcaceae</taxon>
        <taxon>Deinococcus</taxon>
    </lineage>
</organism>
<evidence type="ECO:0000313" key="5">
    <source>
        <dbReference type="Proteomes" id="UP000619376"/>
    </source>
</evidence>
<evidence type="ECO:0000313" key="3">
    <source>
        <dbReference type="EMBL" id="MBB5376313.1"/>
    </source>
</evidence>
<dbReference type="InterPro" id="IPR002765">
    <property type="entry name" value="UPF0145_YbjQ-like"/>
</dbReference>
<dbReference type="RefSeq" id="WP_184110755.1">
    <property type="nucleotide sequence ID" value="NZ_BNAJ01000003.1"/>
</dbReference>
<protein>
    <submittedName>
        <fullName evidence="3">Uncharacterized protein YbjQ (UPF0145 family)</fullName>
    </submittedName>
</protein>
<accession>A0A7W8KFT3</accession>
<reference evidence="2" key="4">
    <citation type="submission" date="2024-05" db="EMBL/GenBank/DDBJ databases">
        <authorList>
            <person name="Sun Q."/>
            <person name="Zhou Y."/>
        </authorList>
    </citation>
    <scope>NUCLEOTIDE SEQUENCE</scope>
    <source>
        <strain evidence="2">CGMCC 1.18437</strain>
    </source>
</reference>
<sequence>MAVSQETTLRLDENRRDLFTSDLSVSEFLLLEDLGYQPIGLAMGTSVYHLGVQNARWRQSVELDVLTQAMYSARHLAMTRMQEEARRAGATGIVGVQVSEHSRMWDNHVFEFLAVGPGIRRA</sequence>
<evidence type="ECO:0000256" key="1">
    <source>
        <dbReference type="ARBA" id="ARBA00010751"/>
    </source>
</evidence>
<dbReference type="Proteomes" id="UP000619376">
    <property type="component" value="Unassembled WGS sequence"/>
</dbReference>
<dbReference type="SUPFAM" id="SSF117782">
    <property type="entry name" value="YbjQ-like"/>
    <property type="match status" value="1"/>
</dbReference>
<name>A0A7W8KFT3_9DEIO</name>
<dbReference type="Proteomes" id="UP000539473">
    <property type="component" value="Unassembled WGS sequence"/>
</dbReference>
<gene>
    <name evidence="2" type="ORF">GCM10017781_14690</name>
    <name evidence="3" type="ORF">HNQ07_001770</name>
</gene>
<dbReference type="Pfam" id="PF01906">
    <property type="entry name" value="YbjQ_1"/>
    <property type="match status" value="1"/>
</dbReference>
<dbReference type="EMBL" id="JACHFK010000003">
    <property type="protein sequence ID" value="MBB5376313.1"/>
    <property type="molecule type" value="Genomic_DNA"/>
</dbReference>
<dbReference type="EMBL" id="BNAJ01000003">
    <property type="protein sequence ID" value="GHF39233.1"/>
    <property type="molecule type" value="Genomic_DNA"/>
</dbReference>
<dbReference type="InterPro" id="IPR035439">
    <property type="entry name" value="UPF0145_dom_sf"/>
</dbReference>
<keyword evidence="5" id="KW-1185">Reference proteome</keyword>
<reference evidence="2" key="1">
    <citation type="journal article" date="2014" name="Int. J. Syst. Evol. Microbiol.">
        <title>Complete genome of a new Firmicutes species belonging to the dominant human colonic microbiota ('Ruminococcus bicirculans') reveals two chromosomes and a selective capacity to utilize plant glucans.</title>
        <authorList>
            <consortium name="NISC Comparative Sequencing Program"/>
            <person name="Wegmann U."/>
            <person name="Louis P."/>
            <person name="Goesmann A."/>
            <person name="Henrissat B."/>
            <person name="Duncan S.H."/>
            <person name="Flint H.J."/>
        </authorList>
    </citation>
    <scope>NUCLEOTIDE SEQUENCE</scope>
    <source>
        <strain evidence="2">CGMCC 1.18437</strain>
    </source>
</reference>